<feature type="compositionally biased region" description="Low complexity" evidence="1">
    <location>
        <begin position="152"/>
        <end position="183"/>
    </location>
</feature>
<feature type="transmembrane region" description="Helical" evidence="2">
    <location>
        <begin position="193"/>
        <end position="219"/>
    </location>
</feature>
<evidence type="ECO:0000256" key="2">
    <source>
        <dbReference type="SAM" id="Phobius"/>
    </source>
</evidence>
<evidence type="ECO:0000256" key="1">
    <source>
        <dbReference type="SAM" id="MobiDB-lite"/>
    </source>
</evidence>
<keyword evidence="5" id="KW-1185">Reference proteome</keyword>
<gene>
    <name evidence="4" type="ORF">H072_11301</name>
</gene>
<evidence type="ECO:0000256" key="3">
    <source>
        <dbReference type="SAM" id="SignalP"/>
    </source>
</evidence>
<evidence type="ECO:0000313" key="5">
    <source>
        <dbReference type="Proteomes" id="UP000015100"/>
    </source>
</evidence>
<feature type="region of interest" description="Disordered" evidence="1">
    <location>
        <begin position="152"/>
        <end position="187"/>
    </location>
</feature>
<feature type="signal peptide" evidence="3">
    <location>
        <begin position="1"/>
        <end position="24"/>
    </location>
</feature>
<sequence length="289" mass="30624">MAIGRPRWMLLATAFLGLATLAIAQSRACFFPDGTRANGYTACDPEAVHSPCCSNSDNVVCLSSKLCYNQFGYVYRGACTDRTWGDDACPSEHCTAFASQGMNILACNDATGDWCCADGAEVPCCQDKNATQFYLNPGTVTFVSAGLSTRTSTTSTSTEATTSATTSTEAATTTTSAPSDTAEPQVSPTSLPVGAAVGMGVGIGIPTILAIVFGCLWWIERMKRRSYENGSILDEPILPPAPYTQSPYHLGPSHMWQSRSLRSELSTTEDPIMELSAVGVKPPGYVGPH</sequence>
<comment type="caution">
    <text evidence="4">The sequence shown here is derived from an EMBL/GenBank/DDBJ whole genome shotgun (WGS) entry which is preliminary data.</text>
</comment>
<dbReference type="eggNOG" id="ENOG502SQDU">
    <property type="taxonomic scope" value="Eukaryota"/>
</dbReference>
<dbReference type="OMA" id="CLNVAIQ"/>
<dbReference type="STRING" id="1284197.S8BJE1"/>
<dbReference type="EMBL" id="AQGS01001182">
    <property type="protein sequence ID" value="EPS35332.1"/>
    <property type="molecule type" value="Genomic_DNA"/>
</dbReference>
<dbReference type="Proteomes" id="UP000015100">
    <property type="component" value="Unassembled WGS sequence"/>
</dbReference>
<dbReference type="OrthoDB" id="5215637at2759"/>
<protein>
    <recommendedName>
        <fullName evidence="6">Mid2 domain-containing protein</fullName>
    </recommendedName>
</protein>
<keyword evidence="2" id="KW-0812">Transmembrane</keyword>
<accession>S8BJE1</accession>
<reference evidence="5" key="2">
    <citation type="submission" date="2013-04" db="EMBL/GenBank/DDBJ databases">
        <title>Genomic mechanisms accounting for the adaptation to parasitism in nematode-trapping fungi.</title>
        <authorList>
            <person name="Ahren D.G."/>
        </authorList>
    </citation>
    <scope>NUCLEOTIDE SEQUENCE [LARGE SCALE GENOMIC DNA]</scope>
    <source>
        <strain evidence="5">CBS 200.50</strain>
    </source>
</reference>
<keyword evidence="2" id="KW-1133">Transmembrane helix</keyword>
<organism evidence="4 5">
    <name type="scientific">Dactylellina haptotyla (strain CBS 200.50)</name>
    <name type="common">Nematode-trapping fungus</name>
    <name type="synonym">Monacrosporium haptotylum</name>
    <dbReference type="NCBI Taxonomy" id="1284197"/>
    <lineage>
        <taxon>Eukaryota</taxon>
        <taxon>Fungi</taxon>
        <taxon>Dikarya</taxon>
        <taxon>Ascomycota</taxon>
        <taxon>Pezizomycotina</taxon>
        <taxon>Orbiliomycetes</taxon>
        <taxon>Orbiliales</taxon>
        <taxon>Orbiliaceae</taxon>
        <taxon>Dactylellina</taxon>
    </lineage>
</organism>
<evidence type="ECO:0008006" key="6">
    <source>
        <dbReference type="Google" id="ProtNLM"/>
    </source>
</evidence>
<feature type="chain" id="PRO_5004548422" description="Mid2 domain-containing protein" evidence="3">
    <location>
        <begin position="25"/>
        <end position="289"/>
    </location>
</feature>
<proteinExistence type="predicted"/>
<name>S8BJE1_DACHA</name>
<keyword evidence="3" id="KW-0732">Signal</keyword>
<dbReference type="AlphaFoldDB" id="S8BJE1"/>
<dbReference type="HOGENOM" id="CLU_055859_6_1_1"/>
<evidence type="ECO:0000313" key="4">
    <source>
        <dbReference type="EMBL" id="EPS35332.1"/>
    </source>
</evidence>
<keyword evidence="2" id="KW-0472">Membrane</keyword>
<reference evidence="4 5" key="1">
    <citation type="journal article" date="2013" name="PLoS Genet.">
        <title>Genomic mechanisms accounting for the adaptation to parasitism in nematode-trapping fungi.</title>
        <authorList>
            <person name="Meerupati T."/>
            <person name="Andersson K.M."/>
            <person name="Friman E."/>
            <person name="Kumar D."/>
            <person name="Tunlid A."/>
            <person name="Ahren D."/>
        </authorList>
    </citation>
    <scope>NUCLEOTIDE SEQUENCE [LARGE SCALE GENOMIC DNA]</scope>
    <source>
        <strain evidence="4 5">CBS 200.50</strain>
    </source>
</reference>